<dbReference type="GO" id="GO:0005886">
    <property type="term" value="C:plasma membrane"/>
    <property type="evidence" value="ECO:0007669"/>
    <property type="project" value="TreeGrafter"/>
</dbReference>
<sequence length="161" mass="18266">MVLLPCPQAKDVVQISQELSDVVVYCRAVPFQSLSDAVLYQKPAEMSSFSERKARKLIKDSGNFFVRYNTQHLSRIYPLGLKMNSSNYNPQEMWNVGCQIVALNFQTPGAEMDLNDGRFLVNGRCGYVLKPAFLCNNQSNFDPKVPIHRNDQHPIVLTIKV</sequence>
<dbReference type="EMBL" id="IACM01113882">
    <property type="protein sequence ID" value="LAB35984.1"/>
    <property type="molecule type" value="Transcribed_RNA"/>
</dbReference>
<dbReference type="InterPro" id="IPR017946">
    <property type="entry name" value="PLC-like_Pdiesterase_TIM-brl"/>
</dbReference>
<proteinExistence type="predicted"/>
<dbReference type="SUPFAM" id="SSF51695">
    <property type="entry name" value="PLC-like phosphodiesterases"/>
    <property type="match status" value="1"/>
</dbReference>
<keyword evidence="1" id="KW-0443">Lipid metabolism</keyword>
<dbReference type="PROSITE" id="PS50008">
    <property type="entry name" value="PIPLC_Y_DOMAIN"/>
    <property type="match status" value="1"/>
</dbReference>
<dbReference type="InterPro" id="IPR001192">
    <property type="entry name" value="PI-PLC_fam"/>
</dbReference>
<dbReference type="EC" id="3.1.4.11" evidence="1"/>
<dbReference type="PANTHER" id="PTHR10336">
    <property type="entry name" value="PHOSPHOINOSITIDE-SPECIFIC PHOSPHOLIPASE C FAMILY PROTEIN"/>
    <property type="match status" value="1"/>
</dbReference>
<accession>A0A2D4MRG7</accession>
<protein>
    <recommendedName>
        <fullName evidence="1">Phosphoinositide phospholipase C</fullName>
        <ecNumber evidence="1">3.1.4.11</ecNumber>
    </recommendedName>
</protein>
<dbReference type="Gene3D" id="3.20.20.190">
    <property type="entry name" value="Phosphatidylinositol (PI) phosphodiesterase"/>
    <property type="match status" value="1"/>
</dbReference>
<dbReference type="PRINTS" id="PR00390">
    <property type="entry name" value="PHPHLIPASEC"/>
</dbReference>
<evidence type="ECO:0000256" key="1">
    <source>
        <dbReference type="RuleBase" id="RU361133"/>
    </source>
</evidence>
<dbReference type="GO" id="GO:0004435">
    <property type="term" value="F:phosphatidylinositol-4,5-bisphosphate phospholipase C activity"/>
    <property type="evidence" value="ECO:0007669"/>
    <property type="project" value="UniProtKB-EC"/>
</dbReference>
<evidence type="ECO:0000313" key="3">
    <source>
        <dbReference type="EMBL" id="LAB35984.1"/>
    </source>
</evidence>
<reference evidence="3" key="1">
    <citation type="submission" date="2017-07" db="EMBL/GenBank/DDBJ databases">
        <authorList>
            <person name="Mikheyev A."/>
            <person name="Grau M."/>
        </authorList>
    </citation>
    <scope>NUCLEOTIDE SEQUENCE</scope>
    <source>
        <tissue evidence="3">Venom_gland</tissue>
    </source>
</reference>
<evidence type="ECO:0000259" key="2">
    <source>
        <dbReference type="PROSITE" id="PS50008"/>
    </source>
</evidence>
<keyword evidence="1" id="KW-0378">Hydrolase</keyword>
<organism evidence="3">
    <name type="scientific">Micrurus spixii</name>
    <name type="common">Amazon coral snake</name>
    <dbReference type="NCBI Taxonomy" id="129469"/>
    <lineage>
        <taxon>Eukaryota</taxon>
        <taxon>Metazoa</taxon>
        <taxon>Chordata</taxon>
        <taxon>Craniata</taxon>
        <taxon>Vertebrata</taxon>
        <taxon>Euteleostomi</taxon>
        <taxon>Lepidosauria</taxon>
        <taxon>Squamata</taxon>
        <taxon>Bifurcata</taxon>
        <taxon>Unidentata</taxon>
        <taxon>Episquamata</taxon>
        <taxon>Toxicofera</taxon>
        <taxon>Serpentes</taxon>
        <taxon>Colubroidea</taxon>
        <taxon>Elapidae</taxon>
        <taxon>Elapinae</taxon>
        <taxon>Micrurus</taxon>
    </lineage>
</organism>
<dbReference type="SMART" id="SM00149">
    <property type="entry name" value="PLCYc"/>
    <property type="match status" value="1"/>
</dbReference>
<name>A0A2D4MRG7_9SAUR</name>
<keyword evidence="1" id="KW-0442">Lipid degradation</keyword>
<dbReference type="PANTHER" id="PTHR10336:SF33">
    <property type="entry name" value="1-PHOSPHATIDYLINOSITOL 4,5-BISPHOSPHATE PHOSPHODIESTERASE DELTA-3"/>
    <property type="match status" value="1"/>
</dbReference>
<dbReference type="GO" id="GO:0035556">
    <property type="term" value="P:intracellular signal transduction"/>
    <property type="evidence" value="ECO:0007669"/>
    <property type="project" value="InterPro"/>
</dbReference>
<feature type="domain" description="PI-PLC Y-box" evidence="2">
    <location>
        <begin position="19"/>
        <end position="134"/>
    </location>
</feature>
<reference evidence="3" key="2">
    <citation type="submission" date="2017-11" db="EMBL/GenBank/DDBJ databases">
        <title>Coralsnake Venomics: Analyses of Venom Gland Transcriptomes and Proteomes of Six Brazilian Taxa.</title>
        <authorList>
            <person name="Aird S.D."/>
            <person name="Jorge da Silva N."/>
            <person name="Qiu L."/>
            <person name="Villar-Briones A."/>
            <person name="Aparecida-Saddi V."/>
            <person name="Campos-Telles M.P."/>
            <person name="Grau M."/>
            <person name="Mikheyev A.S."/>
        </authorList>
    </citation>
    <scope>NUCLEOTIDE SEQUENCE</scope>
    <source>
        <tissue evidence="3">Venom_gland</tissue>
    </source>
</reference>
<dbReference type="Pfam" id="PF00387">
    <property type="entry name" value="PI-PLC-Y"/>
    <property type="match status" value="1"/>
</dbReference>
<dbReference type="AlphaFoldDB" id="A0A2D4MRG7"/>
<dbReference type="InterPro" id="IPR001711">
    <property type="entry name" value="PLipase_C_Pinositol-sp_Y"/>
</dbReference>
<comment type="catalytic activity">
    <reaction evidence="1">
        <text>a 1,2-diacyl-sn-glycero-3-phospho-(1D-myo-inositol-4,5-bisphosphate) + H2O = 1D-myo-inositol 1,4,5-trisphosphate + a 1,2-diacyl-sn-glycerol + H(+)</text>
        <dbReference type="Rhea" id="RHEA:33179"/>
        <dbReference type="ChEBI" id="CHEBI:15377"/>
        <dbReference type="ChEBI" id="CHEBI:15378"/>
        <dbReference type="ChEBI" id="CHEBI:17815"/>
        <dbReference type="ChEBI" id="CHEBI:58456"/>
        <dbReference type="ChEBI" id="CHEBI:203600"/>
        <dbReference type="EC" id="3.1.4.11"/>
    </reaction>
</comment>
<dbReference type="GO" id="GO:0016042">
    <property type="term" value="P:lipid catabolic process"/>
    <property type="evidence" value="ECO:0007669"/>
    <property type="project" value="UniProtKB-KW"/>
</dbReference>